<evidence type="ECO:0000259" key="4">
    <source>
        <dbReference type="PROSITE" id="PS50995"/>
    </source>
</evidence>
<evidence type="ECO:0000313" key="5">
    <source>
        <dbReference type="EMBL" id="TXB67733.1"/>
    </source>
</evidence>
<dbReference type="PROSITE" id="PS50995">
    <property type="entry name" value="HTH_MARR_2"/>
    <property type="match status" value="1"/>
</dbReference>
<comment type="caution">
    <text evidence="5">The sequence shown here is derived from an EMBL/GenBank/DDBJ whole genome shotgun (WGS) entry which is preliminary data.</text>
</comment>
<gene>
    <name evidence="5" type="ORF">FQV27_14100</name>
</gene>
<evidence type="ECO:0000256" key="3">
    <source>
        <dbReference type="ARBA" id="ARBA00023163"/>
    </source>
</evidence>
<dbReference type="RefSeq" id="WP_147099689.1">
    <property type="nucleotide sequence ID" value="NZ_JBHUFH010000001.1"/>
</dbReference>
<dbReference type="GO" id="GO:0003677">
    <property type="term" value="F:DNA binding"/>
    <property type="evidence" value="ECO:0007669"/>
    <property type="project" value="UniProtKB-KW"/>
</dbReference>
<dbReference type="Gene3D" id="1.10.10.10">
    <property type="entry name" value="Winged helix-like DNA-binding domain superfamily/Winged helix DNA-binding domain"/>
    <property type="match status" value="1"/>
</dbReference>
<dbReference type="EMBL" id="VOPL01000006">
    <property type="protein sequence ID" value="TXB67733.1"/>
    <property type="molecule type" value="Genomic_DNA"/>
</dbReference>
<dbReference type="PRINTS" id="PR00598">
    <property type="entry name" value="HTHMARR"/>
</dbReference>
<dbReference type="SMART" id="SM00347">
    <property type="entry name" value="HTH_MARR"/>
    <property type="match status" value="1"/>
</dbReference>
<evidence type="ECO:0000256" key="2">
    <source>
        <dbReference type="ARBA" id="ARBA00023125"/>
    </source>
</evidence>
<keyword evidence="6" id="KW-1185">Reference proteome</keyword>
<keyword evidence="1" id="KW-0805">Transcription regulation</keyword>
<dbReference type="AlphaFoldDB" id="A0A5C6S051"/>
<dbReference type="PANTHER" id="PTHR42756:SF1">
    <property type="entry name" value="TRANSCRIPTIONAL REPRESSOR OF EMRAB OPERON"/>
    <property type="match status" value="1"/>
</dbReference>
<dbReference type="InterPro" id="IPR000835">
    <property type="entry name" value="HTH_MarR-typ"/>
</dbReference>
<protein>
    <submittedName>
        <fullName evidence="5">Winged helix-turn-helix transcriptional regulator</fullName>
    </submittedName>
</protein>
<keyword evidence="2" id="KW-0238">DNA-binding</keyword>
<evidence type="ECO:0000256" key="1">
    <source>
        <dbReference type="ARBA" id="ARBA00023015"/>
    </source>
</evidence>
<dbReference type="OrthoDB" id="7559832at2"/>
<dbReference type="SUPFAM" id="SSF46785">
    <property type="entry name" value="Winged helix' DNA-binding domain"/>
    <property type="match status" value="1"/>
</dbReference>
<dbReference type="Proteomes" id="UP000321562">
    <property type="component" value="Unassembled WGS sequence"/>
</dbReference>
<sequence>MPEHHEQVTELELEGMPSFLLNHIVHQYHQILQSRLRSVGVSTLKMRVIISLRIYGQLTVSELCSYAIAEQPTMSRALESLDKQGFVERQVGAEDSRLRLVSLTDAGRRIFERIEPEISQLNDSMTAGLPPEERTAFLGALRHVLGNLRNVAAASAR</sequence>
<name>A0A5C6S051_9RHOB</name>
<dbReference type="GO" id="GO:0003700">
    <property type="term" value="F:DNA-binding transcription factor activity"/>
    <property type="evidence" value="ECO:0007669"/>
    <property type="project" value="InterPro"/>
</dbReference>
<keyword evidence="3" id="KW-0804">Transcription</keyword>
<organism evidence="5 6">
    <name type="scientific">Paracoccus aurantiacus</name>
    <dbReference type="NCBI Taxonomy" id="2599412"/>
    <lineage>
        <taxon>Bacteria</taxon>
        <taxon>Pseudomonadati</taxon>
        <taxon>Pseudomonadota</taxon>
        <taxon>Alphaproteobacteria</taxon>
        <taxon>Rhodobacterales</taxon>
        <taxon>Paracoccaceae</taxon>
        <taxon>Paracoccus</taxon>
    </lineage>
</organism>
<dbReference type="InterPro" id="IPR036390">
    <property type="entry name" value="WH_DNA-bd_sf"/>
</dbReference>
<proteinExistence type="predicted"/>
<dbReference type="PANTHER" id="PTHR42756">
    <property type="entry name" value="TRANSCRIPTIONAL REGULATOR, MARR"/>
    <property type="match status" value="1"/>
</dbReference>
<reference evidence="5 6" key="1">
    <citation type="submission" date="2019-08" db="EMBL/GenBank/DDBJ databases">
        <authorList>
            <person name="Ye J."/>
        </authorList>
    </citation>
    <scope>NUCLEOTIDE SEQUENCE [LARGE SCALE GENOMIC DNA]</scope>
    <source>
        <strain evidence="5 6">TK008</strain>
    </source>
</reference>
<accession>A0A5C6S051</accession>
<feature type="domain" description="HTH marR-type" evidence="4">
    <location>
        <begin position="14"/>
        <end position="146"/>
    </location>
</feature>
<evidence type="ECO:0000313" key="6">
    <source>
        <dbReference type="Proteomes" id="UP000321562"/>
    </source>
</evidence>
<dbReference type="Pfam" id="PF12802">
    <property type="entry name" value="MarR_2"/>
    <property type="match status" value="1"/>
</dbReference>
<dbReference type="InterPro" id="IPR036388">
    <property type="entry name" value="WH-like_DNA-bd_sf"/>
</dbReference>